<proteinExistence type="predicted"/>
<reference evidence="1" key="1">
    <citation type="submission" date="2019-04" db="EMBL/GenBank/DDBJ databases">
        <title>Microbes associate with the intestines of laboratory mice.</title>
        <authorList>
            <person name="Navarre W."/>
            <person name="Wong E."/>
            <person name="Huang K."/>
            <person name="Tropini C."/>
            <person name="Ng K."/>
            <person name="Yu B."/>
        </authorList>
    </citation>
    <scope>NUCLEOTIDE SEQUENCE</scope>
    <source>
        <strain evidence="1">NM72_1-8</strain>
    </source>
</reference>
<accession>A0AC61QUF0</accession>
<evidence type="ECO:0000313" key="1">
    <source>
        <dbReference type="EMBL" id="TGX96115.1"/>
    </source>
</evidence>
<comment type="caution">
    <text evidence="1">The sequence shown here is derived from an EMBL/GenBank/DDBJ whole genome shotgun (WGS) entry which is preliminary data.</text>
</comment>
<protein>
    <submittedName>
        <fullName evidence="1">Uncharacterized protein</fullName>
    </submittedName>
</protein>
<gene>
    <name evidence="1" type="ORF">E5357_17355</name>
</gene>
<organism evidence="1 2">
    <name type="scientific">Hominisplanchenecus murintestinalis</name>
    <dbReference type="NCBI Taxonomy" id="2941517"/>
    <lineage>
        <taxon>Bacteria</taxon>
        <taxon>Bacillati</taxon>
        <taxon>Bacillota</taxon>
        <taxon>Clostridia</taxon>
        <taxon>Lachnospirales</taxon>
        <taxon>Lachnospiraceae</taxon>
        <taxon>Hominisplanchenecus</taxon>
    </lineage>
</organism>
<dbReference type="Proteomes" id="UP000307720">
    <property type="component" value="Unassembled WGS sequence"/>
</dbReference>
<evidence type="ECO:0000313" key="2">
    <source>
        <dbReference type="Proteomes" id="UP000307720"/>
    </source>
</evidence>
<sequence length="84" mass="9836">MMELKETVEMMNSADYKERFKAEYQQVVIRYQKLAAMLEKWDNGELNFTPTCPRSTYNMQVRAMTDYIAVLEARAVMEGVELGE</sequence>
<dbReference type="EMBL" id="SRZB01000088">
    <property type="protein sequence ID" value="TGX96115.1"/>
    <property type="molecule type" value="Genomic_DNA"/>
</dbReference>
<keyword evidence="2" id="KW-1185">Reference proteome</keyword>
<name>A0AC61QUF0_9FIRM</name>